<dbReference type="InterPro" id="IPR035897">
    <property type="entry name" value="Toll_tir_struct_dom_sf"/>
</dbReference>
<dbReference type="InterPro" id="IPR027417">
    <property type="entry name" value="P-loop_NTPase"/>
</dbReference>
<dbReference type="RefSeq" id="WP_207680109.1">
    <property type="nucleotide sequence ID" value="NZ_CP061800.1"/>
</dbReference>
<dbReference type="AlphaFoldDB" id="A0A975BX31"/>
<dbReference type="SMART" id="SM00255">
    <property type="entry name" value="TIR"/>
    <property type="match status" value="1"/>
</dbReference>
<name>A0A975BX31_9BACT</name>
<dbReference type="SUPFAM" id="SSF52200">
    <property type="entry name" value="Toll/Interleukin receptor TIR domain"/>
    <property type="match status" value="1"/>
</dbReference>
<proteinExistence type="predicted"/>
<evidence type="ECO:0000313" key="3">
    <source>
        <dbReference type="Proteomes" id="UP000663722"/>
    </source>
</evidence>
<dbReference type="GO" id="GO:0007165">
    <property type="term" value="P:signal transduction"/>
    <property type="evidence" value="ECO:0007669"/>
    <property type="project" value="InterPro"/>
</dbReference>
<sequence>MMFHFAYPNKGRGKEFIGCGRYVALSYENVPEQGYKPAKPDSKNIANITTAASLLAPDSLHTGRGIYEIKDIQDEIYRGDSQDLAYLLALISRSRSVRSEIPNDIWCTGSIDIKDGKSPFLDAVTPSGFDVKLNAFLSPENPDNLFIVPVSNIQPGHEILFREKNINMVSLAQFREHRLSLQHPCERKTVLTVHGHELNLLTDLIFLSDGENMSDNGLRVALIYKRQAQPDEHLLTLLEKHLAEAGHRVFIDRHMKIGDEWEKQITYELKNADAVVILLSPMSIYSEMLAYEVDIAHKTALERGGRPKLFPVRINFEDPLPQELANKLAPLQYALWRDSDDDMPLVCELLDRLPHPPVPLEMIGGAVPLDSKFYVVRQVDEDFQTALSRRDAVVLLKGGRQVGKTSLLARGLQKARDAGVQVLLTDFQRFIDSQLETLESFFFAVGEMLADQLGTDVYPRDTWKTHRAPNINFENYFRQHILGNTQKPLLWAMDEADRLFHCSFGSEIFAMFRTWHNERVLNPGGACSRLTLAIAYATEAYLFIKDQNQSPFNVGTKLVLDDFSFNEVANLHKRYGSPLMNEELRIFYQLVGGQPYLVRRGLNEIVSQDMRFDEFVAKADDEFVSKADQDDGVFDDHLRCMLMLLNREPELSDIVSKVIVGEPCPDYDSFYRLRSAGILRGDSKNDVRLRCEIYLKYLGKHLRKVETKKSGSGFWKRLFSFGG</sequence>
<dbReference type="SUPFAM" id="SSF52540">
    <property type="entry name" value="P-loop containing nucleoside triphosphate hydrolases"/>
    <property type="match status" value="1"/>
</dbReference>
<keyword evidence="3" id="KW-1185">Reference proteome</keyword>
<evidence type="ECO:0000313" key="2">
    <source>
        <dbReference type="EMBL" id="QTA92962.1"/>
    </source>
</evidence>
<accession>A0A975BX31</accession>
<dbReference type="Pfam" id="PF14516">
    <property type="entry name" value="AAA_35"/>
    <property type="match status" value="1"/>
</dbReference>
<dbReference type="Gene3D" id="3.40.50.300">
    <property type="entry name" value="P-loop containing nucleotide triphosphate hydrolases"/>
    <property type="match status" value="1"/>
</dbReference>
<organism evidence="2 3">
    <name type="scientific">Desulfonema magnum</name>
    <dbReference type="NCBI Taxonomy" id="45655"/>
    <lineage>
        <taxon>Bacteria</taxon>
        <taxon>Pseudomonadati</taxon>
        <taxon>Thermodesulfobacteriota</taxon>
        <taxon>Desulfobacteria</taxon>
        <taxon>Desulfobacterales</taxon>
        <taxon>Desulfococcaceae</taxon>
        <taxon>Desulfonema</taxon>
    </lineage>
</organism>
<gene>
    <name evidence="2" type="ORF">dnm_090550</name>
</gene>
<protein>
    <submittedName>
        <fullName evidence="2">TIR and AAA domains-containing protein</fullName>
    </submittedName>
</protein>
<dbReference type="KEGG" id="dmm:dnm_090550"/>
<dbReference type="EMBL" id="CP061800">
    <property type="protein sequence ID" value="QTA92962.1"/>
    <property type="molecule type" value="Genomic_DNA"/>
</dbReference>
<evidence type="ECO:0000259" key="1">
    <source>
        <dbReference type="SMART" id="SM00255"/>
    </source>
</evidence>
<dbReference type="Proteomes" id="UP000663722">
    <property type="component" value="Chromosome"/>
</dbReference>
<dbReference type="Pfam" id="PF13676">
    <property type="entry name" value="TIR_2"/>
    <property type="match status" value="1"/>
</dbReference>
<dbReference type="Gene3D" id="3.40.50.10140">
    <property type="entry name" value="Toll/interleukin-1 receptor homology (TIR) domain"/>
    <property type="match status" value="1"/>
</dbReference>
<reference evidence="2" key="1">
    <citation type="journal article" date="2021" name="Microb. Physiol.">
        <title>Proteogenomic Insights into the Physiology of Marine, Sulfate-Reducing, Filamentous Desulfonema limicola and Desulfonema magnum.</title>
        <authorList>
            <person name="Schnaars V."/>
            <person name="Wohlbrand L."/>
            <person name="Scheve S."/>
            <person name="Hinrichs C."/>
            <person name="Reinhardt R."/>
            <person name="Rabus R."/>
        </authorList>
    </citation>
    <scope>NUCLEOTIDE SEQUENCE</scope>
    <source>
        <strain evidence="2">4be13</strain>
    </source>
</reference>
<dbReference type="InterPro" id="IPR000157">
    <property type="entry name" value="TIR_dom"/>
</dbReference>
<feature type="domain" description="TIR" evidence="1">
    <location>
        <begin position="217"/>
        <end position="356"/>
    </location>
</feature>